<keyword evidence="3" id="KW-1185">Reference proteome</keyword>
<dbReference type="AlphaFoldDB" id="A0A3S0QPC3"/>
<proteinExistence type="predicted"/>
<dbReference type="EMBL" id="RYYR01000015">
    <property type="protein sequence ID" value="RUL51628.1"/>
    <property type="molecule type" value="Genomic_DNA"/>
</dbReference>
<evidence type="ECO:0000256" key="1">
    <source>
        <dbReference type="SAM" id="MobiDB-lite"/>
    </source>
</evidence>
<evidence type="ECO:0000313" key="2">
    <source>
        <dbReference type="EMBL" id="RUL51628.1"/>
    </source>
</evidence>
<organism evidence="2 3">
    <name type="scientific">Lysinibacillus antri</name>
    <dbReference type="NCBI Taxonomy" id="2498145"/>
    <lineage>
        <taxon>Bacteria</taxon>
        <taxon>Bacillati</taxon>
        <taxon>Bacillota</taxon>
        <taxon>Bacilli</taxon>
        <taxon>Bacillales</taxon>
        <taxon>Bacillaceae</taxon>
        <taxon>Lysinibacillus</taxon>
    </lineage>
</organism>
<gene>
    <name evidence="2" type="ORF">EK386_12210</name>
</gene>
<feature type="region of interest" description="Disordered" evidence="1">
    <location>
        <begin position="41"/>
        <end position="61"/>
    </location>
</feature>
<dbReference type="RefSeq" id="WP_126659451.1">
    <property type="nucleotide sequence ID" value="NZ_RYYR01000015.1"/>
</dbReference>
<protein>
    <submittedName>
        <fullName evidence="2">Gamma-type small acid-soluble spore protein</fullName>
    </submittedName>
</protein>
<comment type="caution">
    <text evidence="2">The sequence shown here is derived from an EMBL/GenBank/DDBJ whole genome shotgun (WGS) entry which is preliminary data.</text>
</comment>
<sequence length="61" mass="6741">MENNQRFTVAGTDIEEVKQKNAQFGLSYKEVLEVLAATGGTGTKQFSNTDAEEVKQQINPH</sequence>
<reference evidence="2 3" key="1">
    <citation type="submission" date="2018-12" db="EMBL/GenBank/DDBJ databases">
        <title>Lysinibacillus antri sp. nov., isolated from a cave soil.</title>
        <authorList>
            <person name="Narsing Rao M.P."/>
            <person name="Zhang H."/>
            <person name="Dong Z.-Y."/>
            <person name="Niu X.-K."/>
            <person name="Zhang K."/>
            <person name="Fang B.-Z."/>
            <person name="Kang Y.-Q."/>
            <person name="Xiao M."/>
            <person name="Li W.-J."/>
        </authorList>
    </citation>
    <scope>NUCLEOTIDE SEQUENCE [LARGE SCALE GENOMIC DNA]</scope>
    <source>
        <strain evidence="2 3">SYSU K30002</strain>
    </source>
</reference>
<evidence type="ECO:0000313" key="3">
    <source>
        <dbReference type="Proteomes" id="UP000287910"/>
    </source>
</evidence>
<name>A0A3S0QPC3_9BACI</name>
<accession>A0A3S0QPC3</accession>
<dbReference type="Proteomes" id="UP000287910">
    <property type="component" value="Unassembled WGS sequence"/>
</dbReference>